<sequence>MASLARTTRTAAVAAVDAVSAPPKFRVREIHGVVIKSGFMDKTVTVTCANKKWNSLLKKYFDRPVQHLVHDPKNSLRTGDVVAIVAGWRVSKTVRHVVQHIVKPAGVPIEERPAIPTAAERVARRDAAKAAKDLRREHARVMERLEAGVRRAVMRSELLLKEGSRVVAGRKKGPVRERVGGKGEES</sequence>
<gene>
    <name evidence="4" type="ORF">B0T18DRAFT_321412</name>
</gene>
<protein>
    <recommendedName>
        <fullName evidence="6">Nucleic acid-binding protein</fullName>
    </recommendedName>
</protein>
<dbReference type="GO" id="GO:0005739">
    <property type="term" value="C:mitochondrion"/>
    <property type="evidence" value="ECO:0007669"/>
    <property type="project" value="TreeGrafter"/>
</dbReference>
<dbReference type="SUPFAM" id="SSF50249">
    <property type="entry name" value="Nucleic acid-binding proteins"/>
    <property type="match status" value="1"/>
</dbReference>
<evidence type="ECO:0000313" key="4">
    <source>
        <dbReference type="EMBL" id="KAK0750406.1"/>
    </source>
</evidence>
<dbReference type="PANTHER" id="PTHR10744:SF1">
    <property type="entry name" value="SMALL RIBOSOMAL SUBUNIT PROTEIN US17M"/>
    <property type="match status" value="1"/>
</dbReference>
<evidence type="ECO:0008006" key="6">
    <source>
        <dbReference type="Google" id="ProtNLM"/>
    </source>
</evidence>
<comment type="similarity">
    <text evidence="1">Belongs to the universal ribosomal protein uS17 family.</text>
</comment>
<dbReference type="Proteomes" id="UP001172155">
    <property type="component" value="Unassembled WGS sequence"/>
</dbReference>
<evidence type="ECO:0000313" key="5">
    <source>
        <dbReference type="Proteomes" id="UP001172155"/>
    </source>
</evidence>
<dbReference type="Gene3D" id="2.40.50.140">
    <property type="entry name" value="Nucleic acid-binding proteins"/>
    <property type="match status" value="1"/>
</dbReference>
<accession>A0AA40K946</accession>
<dbReference type="PANTHER" id="PTHR10744">
    <property type="entry name" value="40S RIBOSOMAL PROTEIN S11 FAMILY MEMBER"/>
    <property type="match status" value="1"/>
</dbReference>
<dbReference type="CDD" id="cd00364">
    <property type="entry name" value="Ribosomal_uS17"/>
    <property type="match status" value="1"/>
</dbReference>
<dbReference type="GO" id="GO:0003735">
    <property type="term" value="F:structural constituent of ribosome"/>
    <property type="evidence" value="ECO:0007669"/>
    <property type="project" value="InterPro"/>
</dbReference>
<dbReference type="GO" id="GO:0005840">
    <property type="term" value="C:ribosome"/>
    <property type="evidence" value="ECO:0007669"/>
    <property type="project" value="UniProtKB-KW"/>
</dbReference>
<dbReference type="GO" id="GO:1990904">
    <property type="term" value="C:ribonucleoprotein complex"/>
    <property type="evidence" value="ECO:0007669"/>
    <property type="project" value="UniProtKB-KW"/>
</dbReference>
<keyword evidence="2" id="KW-0689">Ribosomal protein</keyword>
<organism evidence="4 5">
    <name type="scientific">Schizothecium vesticola</name>
    <dbReference type="NCBI Taxonomy" id="314040"/>
    <lineage>
        <taxon>Eukaryota</taxon>
        <taxon>Fungi</taxon>
        <taxon>Dikarya</taxon>
        <taxon>Ascomycota</taxon>
        <taxon>Pezizomycotina</taxon>
        <taxon>Sordariomycetes</taxon>
        <taxon>Sordariomycetidae</taxon>
        <taxon>Sordariales</taxon>
        <taxon>Schizotheciaceae</taxon>
        <taxon>Schizothecium</taxon>
    </lineage>
</organism>
<dbReference type="Pfam" id="PF00366">
    <property type="entry name" value="Ribosomal_S17"/>
    <property type="match status" value="1"/>
</dbReference>
<evidence type="ECO:0000256" key="1">
    <source>
        <dbReference type="ARBA" id="ARBA00010254"/>
    </source>
</evidence>
<dbReference type="InterPro" id="IPR012340">
    <property type="entry name" value="NA-bd_OB-fold"/>
</dbReference>
<dbReference type="GO" id="GO:0006412">
    <property type="term" value="P:translation"/>
    <property type="evidence" value="ECO:0007669"/>
    <property type="project" value="InterPro"/>
</dbReference>
<dbReference type="InterPro" id="IPR000266">
    <property type="entry name" value="Ribosomal_uS17"/>
</dbReference>
<evidence type="ECO:0000256" key="2">
    <source>
        <dbReference type="ARBA" id="ARBA00022980"/>
    </source>
</evidence>
<keyword evidence="3" id="KW-0687">Ribonucleoprotein</keyword>
<reference evidence="4" key="1">
    <citation type="submission" date="2023-06" db="EMBL/GenBank/DDBJ databases">
        <title>Genome-scale phylogeny and comparative genomics of the fungal order Sordariales.</title>
        <authorList>
            <consortium name="Lawrence Berkeley National Laboratory"/>
            <person name="Hensen N."/>
            <person name="Bonometti L."/>
            <person name="Westerberg I."/>
            <person name="Brannstrom I.O."/>
            <person name="Guillou S."/>
            <person name="Cros-Aarteil S."/>
            <person name="Calhoun S."/>
            <person name="Haridas S."/>
            <person name="Kuo A."/>
            <person name="Mondo S."/>
            <person name="Pangilinan J."/>
            <person name="Riley R."/>
            <person name="LaButti K."/>
            <person name="Andreopoulos B."/>
            <person name="Lipzen A."/>
            <person name="Chen C."/>
            <person name="Yanf M."/>
            <person name="Daum C."/>
            <person name="Ng V."/>
            <person name="Clum A."/>
            <person name="Steindorff A."/>
            <person name="Ohm R."/>
            <person name="Martin F."/>
            <person name="Silar P."/>
            <person name="Natvig D."/>
            <person name="Lalanne C."/>
            <person name="Gautier V."/>
            <person name="Ament-velasquez S.L."/>
            <person name="Kruys A."/>
            <person name="Hutchinson M.I."/>
            <person name="Powell A.J."/>
            <person name="Barry K."/>
            <person name="Miller A.N."/>
            <person name="Grigoriev I.V."/>
            <person name="Debuchy R."/>
            <person name="Gladieux P."/>
            <person name="Thoren M.H."/>
            <person name="Johannesson H."/>
        </authorList>
    </citation>
    <scope>NUCLEOTIDE SEQUENCE</scope>
    <source>
        <strain evidence="4">SMH3187-1</strain>
    </source>
</reference>
<proteinExistence type="inferred from homology"/>
<evidence type="ECO:0000256" key="3">
    <source>
        <dbReference type="ARBA" id="ARBA00023274"/>
    </source>
</evidence>
<name>A0AA40K946_9PEZI</name>
<dbReference type="EMBL" id="JAUKUD010000003">
    <property type="protein sequence ID" value="KAK0750406.1"/>
    <property type="molecule type" value="Genomic_DNA"/>
</dbReference>
<keyword evidence="5" id="KW-1185">Reference proteome</keyword>
<dbReference type="AlphaFoldDB" id="A0AA40K946"/>
<comment type="caution">
    <text evidence="4">The sequence shown here is derived from an EMBL/GenBank/DDBJ whole genome shotgun (WGS) entry which is preliminary data.</text>
</comment>